<keyword evidence="8 13" id="KW-1133">Transmembrane helix</keyword>
<evidence type="ECO:0000256" key="2">
    <source>
        <dbReference type="ARBA" id="ARBA00008892"/>
    </source>
</evidence>
<evidence type="ECO:0000256" key="7">
    <source>
        <dbReference type="ARBA" id="ARBA00022781"/>
    </source>
</evidence>
<evidence type="ECO:0000256" key="4">
    <source>
        <dbReference type="ARBA" id="ARBA00022448"/>
    </source>
</evidence>
<evidence type="ECO:0000256" key="12">
    <source>
        <dbReference type="RuleBase" id="RU003661"/>
    </source>
</evidence>
<evidence type="ECO:0000256" key="11">
    <source>
        <dbReference type="ARBA" id="ARBA00023136"/>
    </source>
</evidence>
<evidence type="ECO:0000256" key="9">
    <source>
        <dbReference type="ARBA" id="ARBA00023065"/>
    </source>
</evidence>
<name>A0A343A4D4_9CUCU</name>
<sequence>MPQMAPLNWVSLFLSFTIIFILMNSTNYFFLKYNPNTSSKTYKFFNINWKW</sequence>
<dbReference type="Pfam" id="PF00895">
    <property type="entry name" value="ATP-synt_8"/>
    <property type="match status" value="1"/>
</dbReference>
<keyword evidence="5 12" id="KW-0138">CF(0)</keyword>
<organism evidence="14">
    <name type="scientific">Hydnocerini sp. BMNH-844241</name>
    <dbReference type="NCBI Taxonomy" id="1909165"/>
    <lineage>
        <taxon>Eukaryota</taxon>
        <taxon>Metazoa</taxon>
        <taxon>Ecdysozoa</taxon>
        <taxon>Arthropoda</taxon>
        <taxon>Hexapoda</taxon>
        <taxon>Insecta</taxon>
        <taxon>Pterygota</taxon>
        <taxon>Neoptera</taxon>
        <taxon>Endopterygota</taxon>
        <taxon>Coleoptera</taxon>
        <taxon>Polyphaga</taxon>
        <taxon>Cucujiformia</taxon>
        <taxon>Cleridae</taxon>
        <taxon>Hydnocerinae</taxon>
    </lineage>
</organism>
<evidence type="ECO:0000256" key="1">
    <source>
        <dbReference type="ARBA" id="ARBA00004304"/>
    </source>
</evidence>
<keyword evidence="9 12" id="KW-0406">Ion transport</keyword>
<evidence type="ECO:0000256" key="10">
    <source>
        <dbReference type="ARBA" id="ARBA00023128"/>
    </source>
</evidence>
<keyword evidence="6 12" id="KW-0812">Transmembrane</keyword>
<comment type="subcellular location">
    <subcellularLocation>
        <location evidence="1 12">Mitochondrion membrane</location>
        <topology evidence="1 12">Single-pass membrane protein</topology>
    </subcellularLocation>
</comment>
<dbReference type="GO" id="GO:0015078">
    <property type="term" value="F:proton transmembrane transporter activity"/>
    <property type="evidence" value="ECO:0007669"/>
    <property type="project" value="InterPro"/>
</dbReference>
<keyword evidence="10 12" id="KW-0496">Mitochondrion</keyword>
<keyword evidence="11 13" id="KW-0472">Membrane</keyword>
<evidence type="ECO:0000256" key="6">
    <source>
        <dbReference type="ARBA" id="ARBA00022692"/>
    </source>
</evidence>
<comment type="similarity">
    <text evidence="2 12">Belongs to the ATPase protein 8 family.</text>
</comment>
<accession>A0A343A4D4</accession>
<dbReference type="InterPro" id="IPR001421">
    <property type="entry name" value="ATP8_metazoa"/>
</dbReference>
<evidence type="ECO:0000256" key="3">
    <source>
        <dbReference type="ARBA" id="ARBA00011291"/>
    </source>
</evidence>
<dbReference type="AlphaFoldDB" id="A0A343A4D4"/>
<protein>
    <recommendedName>
        <fullName evidence="12">ATP synthase complex subunit 8</fullName>
    </recommendedName>
</protein>
<comment type="subunit">
    <text evidence="3">F-type ATPases have 2 components, CF(1) - the catalytic core - and CF(0) - the membrane proton channel.</text>
</comment>
<gene>
    <name evidence="14" type="primary">atp8</name>
</gene>
<geneLocation type="mitochondrion" evidence="14"/>
<dbReference type="EMBL" id="KX035157">
    <property type="protein sequence ID" value="AOY39412.1"/>
    <property type="molecule type" value="Genomic_DNA"/>
</dbReference>
<dbReference type="GO" id="GO:0045259">
    <property type="term" value="C:proton-transporting ATP synthase complex"/>
    <property type="evidence" value="ECO:0007669"/>
    <property type="project" value="UniProtKB-KW"/>
</dbReference>
<dbReference type="GO" id="GO:0031966">
    <property type="term" value="C:mitochondrial membrane"/>
    <property type="evidence" value="ECO:0007669"/>
    <property type="project" value="UniProtKB-SubCell"/>
</dbReference>
<evidence type="ECO:0000256" key="13">
    <source>
        <dbReference type="SAM" id="Phobius"/>
    </source>
</evidence>
<evidence type="ECO:0000256" key="8">
    <source>
        <dbReference type="ARBA" id="ARBA00022989"/>
    </source>
</evidence>
<evidence type="ECO:0000256" key="5">
    <source>
        <dbReference type="ARBA" id="ARBA00022547"/>
    </source>
</evidence>
<dbReference type="GO" id="GO:0015986">
    <property type="term" value="P:proton motive force-driven ATP synthesis"/>
    <property type="evidence" value="ECO:0007669"/>
    <property type="project" value="InterPro"/>
</dbReference>
<keyword evidence="7 12" id="KW-0375">Hydrogen ion transport</keyword>
<reference evidence="14" key="1">
    <citation type="submission" date="2016-04" db="EMBL/GenBank/DDBJ databases">
        <title>Mitochondria of unsequenced beetle families.</title>
        <authorList>
            <person name="Linard B."/>
            <person name="Andujar C."/>
            <person name="Arribas P."/>
            <person name="Vogler A.P."/>
        </authorList>
    </citation>
    <scope>NUCLEOTIDE SEQUENCE</scope>
</reference>
<evidence type="ECO:0000313" key="14">
    <source>
        <dbReference type="EMBL" id="AOY39412.1"/>
    </source>
</evidence>
<proteinExistence type="inferred from homology"/>
<feature type="transmembrane region" description="Helical" evidence="13">
    <location>
        <begin position="12"/>
        <end position="31"/>
    </location>
</feature>
<keyword evidence="4 12" id="KW-0813">Transport</keyword>